<dbReference type="SMART" id="SM00854">
    <property type="entry name" value="PGA_cap"/>
    <property type="match status" value="1"/>
</dbReference>
<dbReference type="STRING" id="46914.JP75_20235"/>
<dbReference type="Gene3D" id="3.60.21.10">
    <property type="match status" value="1"/>
</dbReference>
<evidence type="ECO:0000313" key="3">
    <source>
        <dbReference type="EMBL" id="KFL29568.1"/>
    </source>
</evidence>
<comment type="caution">
    <text evidence="3">The sequence shown here is derived from an EMBL/GenBank/DDBJ whole genome shotgun (WGS) entry which is preliminary data.</text>
</comment>
<keyword evidence="4" id="KW-1185">Reference proteome</keyword>
<evidence type="ECO:0000259" key="2">
    <source>
        <dbReference type="SMART" id="SM00854"/>
    </source>
</evidence>
<dbReference type="Pfam" id="PF09587">
    <property type="entry name" value="PGA_cap"/>
    <property type="match status" value="1"/>
</dbReference>
<dbReference type="SUPFAM" id="SSF56300">
    <property type="entry name" value="Metallo-dependent phosphatases"/>
    <property type="match status" value="1"/>
</dbReference>
<reference evidence="3 4" key="1">
    <citation type="submission" date="2014-08" db="EMBL/GenBank/DDBJ databases">
        <authorList>
            <person name="Hassan Y.I."/>
            <person name="Lepp D."/>
            <person name="Zhou T."/>
        </authorList>
    </citation>
    <scope>NUCLEOTIDE SEQUENCE [LARGE SCALE GENOMIC DNA]</scope>
    <source>
        <strain evidence="3 4">IFO13584</strain>
    </source>
</reference>
<evidence type="ECO:0000256" key="1">
    <source>
        <dbReference type="ARBA" id="ARBA00005662"/>
    </source>
</evidence>
<comment type="similarity">
    <text evidence="1">Belongs to the CapA family.</text>
</comment>
<feature type="domain" description="Capsule synthesis protein CapA" evidence="2">
    <location>
        <begin position="8"/>
        <end position="270"/>
    </location>
</feature>
<dbReference type="InterPro" id="IPR052169">
    <property type="entry name" value="CW_Biosynth-Accessory"/>
</dbReference>
<protein>
    <recommendedName>
        <fullName evidence="2">Capsule synthesis protein CapA domain-containing protein</fullName>
    </recommendedName>
</protein>
<organism evidence="3 4">
    <name type="scientific">Devosia riboflavina</name>
    <dbReference type="NCBI Taxonomy" id="46914"/>
    <lineage>
        <taxon>Bacteria</taxon>
        <taxon>Pseudomonadati</taxon>
        <taxon>Pseudomonadota</taxon>
        <taxon>Alphaproteobacteria</taxon>
        <taxon>Hyphomicrobiales</taxon>
        <taxon>Devosiaceae</taxon>
        <taxon>Devosia</taxon>
    </lineage>
</organism>
<dbReference type="InterPro" id="IPR019079">
    <property type="entry name" value="Capsule_synth_CapA"/>
</dbReference>
<name>A0A087LY65_9HYPH</name>
<dbReference type="InterPro" id="IPR029052">
    <property type="entry name" value="Metallo-depent_PP-like"/>
</dbReference>
<sequence length="390" mass="42161">MDGTSRWTMACVGDVLIDRPDHAVAFDHVAPLIAAADLSFANCEAALSSSQLSPASLPISSKPEHAQTLAKTGFHVMSLANNHAANAGGQGIADTRAALGRFNIGTVGAGGNLAEAQAPLVIERGGQKVAFLAYSSIFLPGDVARTDRPGISVLRSHSYYYFNEVWSKTGVVIPGEDPRVGTVPYPEDVQMLQLAIADARKLADIVIVSHHSGISTKKGYLADYERLYAHAAIDAGADIVLGHHHHFLRGVELYNGRPIVYGLGIFMLDLPRVFAKTAPEELERMRREGCDTYAMYPRAGYPLLPPFHPDCRYTMIAVFDFDGRMLNRVGLVPCYLNERGEPEPHPLDSPIGQAVHKYLVEITEAGALNARYEAGGPKLNGFESFAVLPA</sequence>
<dbReference type="AlphaFoldDB" id="A0A087LY65"/>
<accession>A0A087LY65</accession>
<proteinExistence type="inferred from homology"/>
<gene>
    <name evidence="3" type="ORF">JP75_20235</name>
</gene>
<dbReference type="CDD" id="cd07381">
    <property type="entry name" value="MPP_CapA"/>
    <property type="match status" value="1"/>
</dbReference>
<dbReference type="PANTHER" id="PTHR33393:SF11">
    <property type="entry name" value="POLYGLUTAMINE SYNTHESIS ACCESSORY PROTEIN RV0574C-RELATED"/>
    <property type="match status" value="1"/>
</dbReference>
<evidence type="ECO:0000313" key="4">
    <source>
        <dbReference type="Proteomes" id="UP000028981"/>
    </source>
</evidence>
<dbReference type="PANTHER" id="PTHR33393">
    <property type="entry name" value="POLYGLUTAMINE SYNTHESIS ACCESSORY PROTEIN RV0574C-RELATED"/>
    <property type="match status" value="1"/>
</dbReference>
<dbReference type="Proteomes" id="UP000028981">
    <property type="component" value="Unassembled WGS sequence"/>
</dbReference>
<dbReference type="EMBL" id="JQGC01000023">
    <property type="protein sequence ID" value="KFL29568.1"/>
    <property type="molecule type" value="Genomic_DNA"/>
</dbReference>